<dbReference type="RefSeq" id="WP_090442626.1">
    <property type="nucleotide sequence ID" value="NZ_FOHU01000006.1"/>
</dbReference>
<protein>
    <submittedName>
        <fullName evidence="1">Ethanolamine utilization protein</fullName>
    </submittedName>
</protein>
<dbReference type="PIRSF" id="PIRSF034981">
    <property type="entry name" value="Eut_put"/>
    <property type="match status" value="1"/>
</dbReference>
<evidence type="ECO:0000313" key="1">
    <source>
        <dbReference type="EMBL" id="SET25089.1"/>
    </source>
</evidence>
<gene>
    <name evidence="1" type="ORF">SAMN05660297_01833</name>
</gene>
<dbReference type="InterPro" id="IPR013372">
    <property type="entry name" value="Eut_put"/>
</dbReference>
<dbReference type="STRING" id="426128.SAMN05660297_01833"/>
<dbReference type="Proteomes" id="UP000199568">
    <property type="component" value="Unassembled WGS sequence"/>
</dbReference>
<accession>A0A1I0D0I0</accession>
<reference evidence="1 2" key="1">
    <citation type="submission" date="2016-10" db="EMBL/GenBank/DDBJ databases">
        <authorList>
            <person name="de Groot N.N."/>
        </authorList>
    </citation>
    <scope>NUCLEOTIDE SEQUENCE [LARGE SCALE GENOMIC DNA]</scope>
    <source>
        <strain evidence="1 2">DSM 18979</strain>
    </source>
</reference>
<dbReference type="OrthoDB" id="6197337at2"/>
<proteinExistence type="predicted"/>
<keyword evidence="2" id="KW-1185">Reference proteome</keyword>
<organism evidence="1 2">
    <name type="scientific">Natronincola peptidivorans</name>
    <dbReference type="NCBI Taxonomy" id="426128"/>
    <lineage>
        <taxon>Bacteria</taxon>
        <taxon>Bacillati</taxon>
        <taxon>Bacillota</taxon>
        <taxon>Clostridia</taxon>
        <taxon>Peptostreptococcales</taxon>
        <taxon>Natronincolaceae</taxon>
        <taxon>Natronincola</taxon>
    </lineage>
</organism>
<evidence type="ECO:0000313" key="2">
    <source>
        <dbReference type="Proteomes" id="UP000199568"/>
    </source>
</evidence>
<dbReference type="AlphaFoldDB" id="A0A1I0D0I0"/>
<dbReference type="EMBL" id="FOHU01000006">
    <property type="protein sequence ID" value="SET25089.1"/>
    <property type="molecule type" value="Genomic_DNA"/>
</dbReference>
<name>A0A1I0D0I0_9FIRM</name>
<sequence>MDMEKLVETVTLQVFKALTETPPPLEQRGKKILILEKDGNSLWQAIAKEIVSPTDKVEDINSLEREKDLEKYDYIILPSLTVKRLTNIATGIRNDHIEEGVSDVLLLGKRIYLLQEGIEYRRYKKTANKSYYLMVEEYEKRLMNFGIKIVNKIELYETIKFGELEGNPLKASLDSKDKKIITETEVKQGIQEGFNRIKVNEKTIITPLAHDLIRANKIEVVTEK</sequence>